<name>A0AAW6Y417_GARVA</name>
<feature type="region of interest" description="Disordered" evidence="1">
    <location>
        <begin position="1905"/>
        <end position="1938"/>
    </location>
</feature>
<feature type="region of interest" description="Disordered" evidence="1">
    <location>
        <begin position="850"/>
        <end position="886"/>
    </location>
</feature>
<feature type="region of interest" description="Disordered" evidence="1">
    <location>
        <begin position="2008"/>
        <end position="2031"/>
    </location>
</feature>
<dbReference type="EMBL" id="JASOME010000007">
    <property type="protein sequence ID" value="MDK7064019.1"/>
    <property type="molecule type" value="Genomic_DNA"/>
</dbReference>
<feature type="compositionally biased region" description="Low complexity" evidence="1">
    <location>
        <begin position="1922"/>
        <end position="1934"/>
    </location>
</feature>
<accession>A0AAW6Y417</accession>
<keyword evidence="2" id="KW-0472">Membrane</keyword>
<comment type="caution">
    <text evidence="4">The sequence shown here is derived from an EMBL/GenBank/DDBJ whole genome shotgun (WGS) entry which is preliminary data.</text>
</comment>
<feature type="compositionally biased region" description="Basic and acidic residues" evidence="1">
    <location>
        <begin position="181"/>
        <end position="192"/>
    </location>
</feature>
<organism evidence="4 5">
    <name type="scientific">Gardnerella vaginalis</name>
    <dbReference type="NCBI Taxonomy" id="2702"/>
    <lineage>
        <taxon>Bacteria</taxon>
        <taxon>Bacillati</taxon>
        <taxon>Actinomycetota</taxon>
        <taxon>Actinomycetes</taxon>
        <taxon>Bifidobacteriales</taxon>
        <taxon>Bifidobacteriaceae</taxon>
        <taxon>Gardnerella</taxon>
    </lineage>
</organism>
<evidence type="ECO:0000313" key="4">
    <source>
        <dbReference type="EMBL" id="MDK7064019.1"/>
    </source>
</evidence>
<evidence type="ECO:0000313" key="5">
    <source>
        <dbReference type="Proteomes" id="UP001237784"/>
    </source>
</evidence>
<feature type="compositionally biased region" description="Basic and acidic residues" evidence="1">
    <location>
        <begin position="65"/>
        <end position="77"/>
    </location>
</feature>
<feature type="compositionally biased region" description="Low complexity" evidence="1">
    <location>
        <begin position="163"/>
        <end position="180"/>
    </location>
</feature>
<proteinExistence type="predicted"/>
<feature type="transmembrane region" description="Helical" evidence="2">
    <location>
        <begin position="2633"/>
        <end position="2653"/>
    </location>
</feature>
<feature type="region of interest" description="Disordered" evidence="1">
    <location>
        <begin position="2115"/>
        <end position="2139"/>
    </location>
</feature>
<feature type="compositionally biased region" description="Low complexity" evidence="1">
    <location>
        <begin position="2014"/>
        <end position="2030"/>
    </location>
</feature>
<evidence type="ECO:0000256" key="3">
    <source>
        <dbReference type="SAM" id="SignalP"/>
    </source>
</evidence>
<keyword evidence="3" id="KW-0732">Signal</keyword>
<feature type="signal peptide" evidence="3">
    <location>
        <begin position="1"/>
        <end position="48"/>
    </location>
</feature>
<feature type="region of interest" description="Disordered" evidence="1">
    <location>
        <begin position="163"/>
        <end position="213"/>
    </location>
</feature>
<protein>
    <submittedName>
        <fullName evidence="4">Cell wall-binding protein</fullName>
    </submittedName>
</protein>
<sequence length="2699" mass="298873">MRSIWTVLLSVVVWIGRLAQQATKAALIFLISVAMLLPMCLTANTAVAADSGAAANADIFGNSGKKHESNKSGDKPKSAAKPNAAGADTADISAPSQPPVFVDGQNSAFAKLQNGVSVNNNLANNAAKGDDSTNLVNNIFDSVAQSMANNILSQSSSQRFSSLNSSLRSSKNNPLLSSKSRLSDSRSSDRSSNDSNRFGSGREFRPGCDHNSARTECFTAPGDLQGRRATTGHDYDMNTDQAWMVNSSWNTPKGKYENNDNFVPYPKGTYLMRSIDNIIHGRPGDSWQGSGGQSPNRLPLDDVQDYVFMRRQTKPDGSGYIWDVLFNMGARVHGAADAWNYFTIPDNQELDASTKDPNTGEASQYIKRYKFNDNNIYGCKKDWVNPNGFCADVETKPVTNGQTIQYDWKFLATKPGGYFLSKDAATSVYHGGEQNKNDNGAFGDCNWEFGFDCVNSTKWGALSDTQRQYGPQIPKFDFPGLNNAYATLIKNLKNAVKNNSGMIFAFKNNIYDQKRIPYGYHIHFTTTSLTGRRDEDPFYGAGTYYGNRGRGTANEKDPYRGSNLALQHFVGAAKYRMLNNQWYGVPNLIDMFMPKYVFLRGTGTGPFDSDNGQQLAKHGLHVRSLMLNPVNQKVCDEDYSRDCPNDATIYAKGELKLVPPIGKEGGYKRGNLWYRNHTGSDKVNTEDSAFGDHTADLQYINKDLGMGQVVSLPYKVIGQSDVFKPLETEEWKPDKPYKYYSSHAKFDAKDFINFPDKKSTVYTQAKARFPRLWMPDFNRKDYGSVKDNTYYPLTEQFNNNGQQVNNDIKSRAIYDVSWAKEDGSDASQTLQDATAKIAVRLPVVDAFDPCNNSDTNFGRESKSVENKNRENSGTNRDARKNDLCSPAPVNGTERYIWRLYDAPNGGRIGDDLTAKQKADILQKAKNDSFESNGDYKIFERKGDHSTDRMILQKGGENSIQVVPVVVGVKYAKIIYYDDSRTLMPVIFTKIDDEKPTIDVKVSVDGGEPQTVPESGLNVPVTSKIKFFVKGHDDRRISLGVKREDGRTLKHDDTKEVNDSFKSIVFNKFDQTGKGSVDTLTDKAGFLTNQDNLTSVDVSDVGLHTLTFHGWDDAGNEVQKTIKINVTSEGFQKPYVWWQKKDNGHYEGKVKLLPSSKNVKLMFVRIWKRGDAKPVDNNEDITKKCTPGSNSCYGIILHRKDSDASGKTWEQLNSSTASIDFYKKLIKPLDDLSNPNEKITFEAKDGGVEVTIPERYAEIGSRIYVDISTGKGKGLTQDKTSSDPLPLDITFPNGMVQVNPYELNPSERHALAERIRANNERIKWRGDEIGFVNDGKNNGYKDGKNDPQGKYSCDVENDKQYKICLSLNPVQENTANGKRSTEKTLSVIKKTGIGNDNKDDQKQETVLDPTQKKITRFVDIRKDYDWSWNTGNTAHKNNLKDRDKDGGFKRYGADGAQFLVYEYDINDKDFNTEDLLKALQGKVKKNVEGGRENQPSLYPMNTGEAGSITKGEIENSWNGGWNGLPARRSSNNGDQAYARCLVATGRCDRNSNPSNRGEWVNIFDVVEVGGLGGKINISNTGITDKSHVVQSQGYLMPGGSEPKFNEQESGHKFASVILNKNITTTDKFATDLQRVQMYIFNGRPWEDLAVRGEGHTYEGYSAHGNGRQLDTPNTINVWFVPVDKNRPWIERKNENSKILSGCLKDKDHPTQCDSNIESFDLGKADFLKNPALFNIVDQLKLNDDFNKSADGGESNKALKSRLWVDIVAEGAKDPKTGKAPRIRFVNGGVANNKALKSFIYKWKGNNSKSATTFKLIAQTADDSGNKSGDEKSYETVVGMFKGNWKDATSPTVVAYDGSNDKKASTEATWLHTMKDAVKRSKDYHNGVLVHNSSNATRTAIYYTTKPKPAKPKADKLNASRLQSADSEALESAASDPSTNSESYWNVLAICKKDGSWSVCEGYKPVDGSNIKLESKTGNVTFAQGFLAPGSVVRARSRIGIGPWTKMPGVKEQDVSSENYSHDSSTSNSADSLLNEKAEDVDDVILMDYASETPSAVCRADTIAAKTWLDGSHTSDCVFFPVNVSEKVVQVHPLLLTKSEKAAVDYVLRRDNAVNSVDDSSWSENLDDDSSNDTNKDHYSTGENKSIVTWVRLQYASSSKPEDKRPDYKAGDKQDSFILTRGWRSREVTPTPHYNHITRFATLRSVGKDDADYKVTWDEKKPYIGERSNDPGFELVGKPGHQSLVYRYNASTKDKRIDLNQLQNALTLKPNVPSGMSEDEFKKIQPSLRVVSGTDKKNGEGSKEVTVQLPDGKTRVDKFGNGSGFFTLNDEYINIPDLVLGNGNYGGGLNVSNTNGMNYSTLGNNYSNMSPQDITVNKWCEGSDTANPNCTSVNSESFNLEKVLGGHKNIETADDIKGTSKKAIAPVYALSLSNGWAMNSLKNTYGYDAQTHFKNVASAPTLLPVYVVPVDVIKPKAESIGLLKSSTMAKPYEVSANDIKFTFTGNPDTNGKVGGKELLVNASDDFDSRDVVEKNLQVCVRWMNNNKPQDKDCTPILKRDNSGNASVDSDKLQQMLVTHGNTAVYAVYAQTKDKSDNKSVGYDESKETAPIIGYIKITGINVSPIPLPFTGGNAAITYTFLFGILMALFIASGAFGRRGWLASVLSGNGFSGELTYSKHCNVSAEPLRCRRLFGLIYKNRH</sequence>
<feature type="region of interest" description="Disordered" evidence="1">
    <location>
        <begin position="61"/>
        <end position="97"/>
    </location>
</feature>
<feature type="compositionally biased region" description="Basic and acidic residues" evidence="1">
    <location>
        <begin position="857"/>
        <end position="882"/>
    </location>
</feature>
<reference evidence="4" key="1">
    <citation type="submission" date="2023-05" db="EMBL/GenBank/DDBJ databases">
        <title>Cataloging the Phylogenetic Diversity of Human Bladder Bacteria.</title>
        <authorList>
            <person name="Du J."/>
        </authorList>
    </citation>
    <scope>NUCLEOTIDE SEQUENCE</scope>
    <source>
        <strain evidence="4">UMB6789</strain>
    </source>
</reference>
<keyword evidence="2" id="KW-0812">Transmembrane</keyword>
<evidence type="ECO:0000256" key="2">
    <source>
        <dbReference type="SAM" id="Phobius"/>
    </source>
</evidence>
<dbReference type="RefSeq" id="WP_285085226.1">
    <property type="nucleotide sequence ID" value="NZ_JASOME010000007.1"/>
</dbReference>
<dbReference type="Proteomes" id="UP001237784">
    <property type="component" value="Unassembled WGS sequence"/>
</dbReference>
<feature type="compositionally biased region" description="Basic and acidic residues" evidence="1">
    <location>
        <begin position="200"/>
        <end position="213"/>
    </location>
</feature>
<keyword evidence="2" id="KW-1133">Transmembrane helix</keyword>
<evidence type="ECO:0000256" key="1">
    <source>
        <dbReference type="SAM" id="MobiDB-lite"/>
    </source>
</evidence>
<gene>
    <name evidence="4" type="ORF">QP372_05760</name>
</gene>
<feature type="chain" id="PRO_5043599747" evidence="3">
    <location>
        <begin position="49"/>
        <end position="2699"/>
    </location>
</feature>